<gene>
    <name evidence="1" type="ORF">CUZ56_02185</name>
</gene>
<dbReference type="OrthoDB" id="8536242at2"/>
<evidence type="ECO:0000313" key="1">
    <source>
        <dbReference type="EMBL" id="RUS66107.1"/>
    </source>
</evidence>
<comment type="caution">
    <text evidence="1">The sequence shown here is derived from an EMBL/GenBank/DDBJ whole genome shotgun (WGS) entry which is preliminary data.</text>
</comment>
<dbReference type="EMBL" id="PQSP01000006">
    <property type="protein sequence ID" value="RUS66107.1"/>
    <property type="molecule type" value="Genomic_DNA"/>
</dbReference>
<dbReference type="RefSeq" id="WP_126980373.1">
    <property type="nucleotide sequence ID" value="NZ_CAWUGC010000019.1"/>
</dbReference>
<sequence length="198" mass="22178">MTQTNTLYEIHVHGDVPVRRDIMPEQIEQALQPLWRFAGASSLNEAAGSLFPEEPGVTFDLSDYVLRMCWTVEGDDSFDQAAEELCRSLNEIAREGAPIEVSYFDADDDNAEDEYHLLFVGPNPQAILKAQRDLLVEDVIGAMERHFDAAELGGVVAEIDRLFSQRAQQMESSLFPVNTMWSEIALGGLHDAGKRRLH</sequence>
<protein>
    <submittedName>
        <fullName evidence="1">Uncharacterized protein</fullName>
    </submittedName>
</protein>
<dbReference type="InterPro" id="IPR046545">
    <property type="entry name" value="DUF6806"/>
</dbReference>
<dbReference type="AlphaFoldDB" id="A0A433SBJ6"/>
<accession>A0A433SBJ6</accession>
<keyword evidence="2" id="KW-1185">Reference proteome</keyword>
<proteinExistence type="predicted"/>
<organism evidence="1 2">
    <name type="scientific">Saezia sanguinis</name>
    <dbReference type="NCBI Taxonomy" id="1965230"/>
    <lineage>
        <taxon>Bacteria</taxon>
        <taxon>Pseudomonadati</taxon>
        <taxon>Pseudomonadota</taxon>
        <taxon>Betaproteobacteria</taxon>
        <taxon>Burkholderiales</taxon>
        <taxon>Saeziaceae</taxon>
        <taxon>Saezia</taxon>
    </lineage>
</organism>
<reference evidence="1 2" key="1">
    <citation type="submission" date="2018-01" db="EMBL/GenBank/DDBJ databases">
        <title>Saezia sanguinis gen. nov., sp. nov., in the order Burkholderiales isolated from human blood.</title>
        <authorList>
            <person name="Medina-Pascual M.J."/>
            <person name="Valdezate S."/>
            <person name="Monzon S."/>
            <person name="Cuesta I."/>
            <person name="Carrasco G."/>
            <person name="Villalon P."/>
            <person name="Saez-Nieto J.A."/>
        </authorList>
    </citation>
    <scope>NUCLEOTIDE SEQUENCE [LARGE SCALE GENOMIC DNA]</scope>
    <source>
        <strain evidence="1 2">CNM695-12</strain>
    </source>
</reference>
<dbReference type="Pfam" id="PF20621">
    <property type="entry name" value="DUF6806"/>
    <property type="match status" value="1"/>
</dbReference>
<evidence type="ECO:0000313" key="2">
    <source>
        <dbReference type="Proteomes" id="UP000286947"/>
    </source>
</evidence>
<dbReference type="Proteomes" id="UP000286947">
    <property type="component" value="Unassembled WGS sequence"/>
</dbReference>
<name>A0A433SBJ6_9BURK</name>